<feature type="transmembrane region" description="Helical" evidence="11">
    <location>
        <begin position="193"/>
        <end position="210"/>
    </location>
</feature>
<keyword evidence="3 11" id="KW-0050">Antiport</keyword>
<evidence type="ECO:0000256" key="2">
    <source>
        <dbReference type="ARBA" id="ARBA00022448"/>
    </source>
</evidence>
<dbReference type="AlphaFoldDB" id="A0A2A9EE77"/>
<keyword evidence="5 11" id="KW-0812">Transmembrane</keyword>
<comment type="similarity">
    <text evidence="11">Belongs to the NhaA Na(+)/H(+) (TC 2.A.33) antiporter family.</text>
</comment>
<comment type="function">
    <text evidence="11">Na(+)/H(+) antiporter that extrudes sodium in exchange for external protons.</text>
</comment>
<keyword evidence="8 11" id="KW-0406">Ion transport</keyword>
<gene>
    <name evidence="11" type="primary">nhaA</name>
    <name evidence="12" type="ORF">ATL41_1314</name>
</gene>
<dbReference type="GO" id="GO:0005886">
    <property type="term" value="C:plasma membrane"/>
    <property type="evidence" value="ECO:0007669"/>
    <property type="project" value="UniProtKB-SubCell"/>
</dbReference>
<feature type="transmembrane region" description="Helical" evidence="11">
    <location>
        <begin position="304"/>
        <end position="328"/>
    </location>
</feature>
<accession>A0A2A9EE77</accession>
<feature type="transmembrane region" description="Helical" evidence="11">
    <location>
        <begin position="378"/>
        <end position="397"/>
    </location>
</feature>
<name>A0A2A9EE77_9MICO</name>
<evidence type="ECO:0000256" key="5">
    <source>
        <dbReference type="ARBA" id="ARBA00022692"/>
    </source>
</evidence>
<feature type="transmembrane region" description="Helical" evidence="11">
    <location>
        <begin position="237"/>
        <end position="254"/>
    </location>
</feature>
<keyword evidence="10 11" id="KW-0739">Sodium transport</keyword>
<evidence type="ECO:0000256" key="3">
    <source>
        <dbReference type="ARBA" id="ARBA00022449"/>
    </source>
</evidence>
<keyword evidence="13" id="KW-1185">Reference proteome</keyword>
<organism evidence="12 13">
    <name type="scientific">Flavimobilis soli</name>
    <dbReference type="NCBI Taxonomy" id="442709"/>
    <lineage>
        <taxon>Bacteria</taxon>
        <taxon>Bacillati</taxon>
        <taxon>Actinomycetota</taxon>
        <taxon>Actinomycetes</taxon>
        <taxon>Micrococcales</taxon>
        <taxon>Jonesiaceae</taxon>
        <taxon>Flavimobilis</taxon>
    </lineage>
</organism>
<dbReference type="EMBL" id="PDJH01000001">
    <property type="protein sequence ID" value="PFG36585.1"/>
    <property type="molecule type" value="Genomic_DNA"/>
</dbReference>
<protein>
    <recommendedName>
        <fullName evidence="11">Na(+)/H(+) antiporter NhaA</fullName>
    </recommendedName>
    <alternativeName>
        <fullName evidence="11">Sodium/proton antiporter NhaA</fullName>
    </alternativeName>
</protein>
<feature type="transmembrane region" description="Helical" evidence="11">
    <location>
        <begin position="168"/>
        <end position="187"/>
    </location>
</feature>
<keyword evidence="7 11" id="KW-0915">Sodium</keyword>
<evidence type="ECO:0000256" key="8">
    <source>
        <dbReference type="ARBA" id="ARBA00023065"/>
    </source>
</evidence>
<dbReference type="PANTHER" id="PTHR30341:SF0">
    <property type="entry name" value="NA(+)_H(+) ANTIPORTER NHAA"/>
    <property type="match status" value="1"/>
</dbReference>
<dbReference type="OrthoDB" id="117402at2"/>
<evidence type="ECO:0000313" key="13">
    <source>
        <dbReference type="Proteomes" id="UP000221394"/>
    </source>
</evidence>
<feature type="transmembrane region" description="Helical" evidence="11">
    <location>
        <begin position="340"/>
        <end position="366"/>
    </location>
</feature>
<keyword evidence="9 11" id="KW-0472">Membrane</keyword>
<dbReference type="NCBIfam" id="TIGR00773">
    <property type="entry name" value="NhaA"/>
    <property type="match status" value="1"/>
</dbReference>
<feature type="transmembrane region" description="Helical" evidence="11">
    <location>
        <begin position="71"/>
        <end position="91"/>
    </location>
</feature>
<evidence type="ECO:0000313" key="12">
    <source>
        <dbReference type="EMBL" id="PFG36585.1"/>
    </source>
</evidence>
<dbReference type="Gene3D" id="1.20.1530.10">
    <property type="entry name" value="Na+/H+ antiporter like domain"/>
    <property type="match status" value="1"/>
</dbReference>
<sequence length="424" mass="44023">MTDKNPILGSLTPGSRRNFLDTLRAENTGAILLLAGAVVALLWANSPWGDSYRDLSASRVGPSGLHLDLTLAQWATDGLLAIFFFVVGVELKREIVDGQLRRPSTAIVPIVAAVGGMAVPALLYAAVNVVGDGAMHGWAVPVATDIAFAVAVLAIAGKGLPTALRAFLLTLAVVDDLLGIIVIAAFYTASLDFVMMGGAALVIAAFGVLVRKRGGASPWLLVPLAVLAWALMHASGIHATIAGVLLGFTVPALAREGENHSLAEHYEHRWRPISAGFAVPVFALFAAGVTMTPDALRDALGNPVAIGVVLGLVVGKPLGITAATWLLVRLTRATLDPALRWLDVVAVACVGGIGFTVALLIGELSFPPGSADSEAGKAAILVGSLLSALLGGLLLAWRSRVHRTAPVRTDDVQVRPQEEPPHNG</sequence>
<feature type="transmembrane region" description="Helical" evidence="11">
    <location>
        <begin position="215"/>
        <end position="231"/>
    </location>
</feature>
<dbReference type="InterPro" id="IPR004670">
    <property type="entry name" value="NhaA"/>
</dbReference>
<feature type="transmembrane region" description="Helical" evidence="11">
    <location>
        <begin position="275"/>
        <end position="292"/>
    </location>
</feature>
<reference evidence="12 13" key="1">
    <citation type="submission" date="2017-10" db="EMBL/GenBank/DDBJ databases">
        <title>Sequencing the genomes of 1000 actinobacteria strains.</title>
        <authorList>
            <person name="Klenk H.-P."/>
        </authorList>
    </citation>
    <scope>NUCLEOTIDE SEQUENCE [LARGE SCALE GENOMIC DNA]</scope>
    <source>
        <strain evidence="12 13">DSM 21574</strain>
    </source>
</reference>
<dbReference type="PANTHER" id="PTHR30341">
    <property type="entry name" value="SODIUM ION/PROTON ANTIPORTER NHAA-RELATED"/>
    <property type="match status" value="1"/>
</dbReference>
<keyword evidence="2 11" id="KW-0813">Transport</keyword>
<evidence type="ECO:0000256" key="1">
    <source>
        <dbReference type="ARBA" id="ARBA00004429"/>
    </source>
</evidence>
<comment type="catalytic activity">
    <reaction evidence="11">
        <text>Na(+)(in) + 2 H(+)(out) = Na(+)(out) + 2 H(+)(in)</text>
        <dbReference type="Rhea" id="RHEA:29251"/>
        <dbReference type="ChEBI" id="CHEBI:15378"/>
        <dbReference type="ChEBI" id="CHEBI:29101"/>
    </reaction>
</comment>
<evidence type="ECO:0000256" key="11">
    <source>
        <dbReference type="HAMAP-Rule" id="MF_01844"/>
    </source>
</evidence>
<dbReference type="Proteomes" id="UP000221394">
    <property type="component" value="Unassembled WGS sequence"/>
</dbReference>
<dbReference type="HAMAP" id="MF_01844">
    <property type="entry name" value="NhaA"/>
    <property type="match status" value="1"/>
</dbReference>
<evidence type="ECO:0000256" key="10">
    <source>
        <dbReference type="ARBA" id="ARBA00023201"/>
    </source>
</evidence>
<keyword evidence="6 11" id="KW-1133">Transmembrane helix</keyword>
<comment type="caution">
    <text evidence="12">The sequence shown here is derived from an EMBL/GenBank/DDBJ whole genome shotgun (WGS) entry which is preliminary data.</text>
</comment>
<dbReference type="GO" id="GO:0015385">
    <property type="term" value="F:sodium:proton antiporter activity"/>
    <property type="evidence" value="ECO:0007669"/>
    <property type="project" value="UniProtKB-UniRule"/>
</dbReference>
<dbReference type="Pfam" id="PF06965">
    <property type="entry name" value="Na_H_antiport_1"/>
    <property type="match status" value="1"/>
</dbReference>
<keyword evidence="4 11" id="KW-1003">Cell membrane</keyword>
<evidence type="ECO:0000256" key="7">
    <source>
        <dbReference type="ARBA" id="ARBA00023053"/>
    </source>
</evidence>
<proteinExistence type="inferred from homology"/>
<dbReference type="InterPro" id="IPR023171">
    <property type="entry name" value="Na/H_antiporter_dom_sf"/>
</dbReference>
<evidence type="ECO:0000256" key="6">
    <source>
        <dbReference type="ARBA" id="ARBA00022989"/>
    </source>
</evidence>
<comment type="subcellular location">
    <subcellularLocation>
        <location evidence="1">Cell inner membrane</location>
        <topology evidence="1">Multi-pass membrane protein</topology>
    </subcellularLocation>
    <subcellularLocation>
        <location evidence="11">Cell membrane</location>
        <topology evidence="11">Multi-pass membrane protein</topology>
    </subcellularLocation>
</comment>
<feature type="transmembrane region" description="Helical" evidence="11">
    <location>
        <begin position="25"/>
        <end position="44"/>
    </location>
</feature>
<evidence type="ECO:0000256" key="9">
    <source>
        <dbReference type="ARBA" id="ARBA00023136"/>
    </source>
</evidence>
<dbReference type="GO" id="GO:0006885">
    <property type="term" value="P:regulation of pH"/>
    <property type="evidence" value="ECO:0007669"/>
    <property type="project" value="UniProtKB-UniRule"/>
</dbReference>
<feature type="transmembrane region" description="Helical" evidence="11">
    <location>
        <begin position="138"/>
        <end position="156"/>
    </location>
</feature>
<feature type="transmembrane region" description="Helical" evidence="11">
    <location>
        <begin position="103"/>
        <end position="126"/>
    </location>
</feature>
<dbReference type="RefSeq" id="WP_098457749.1">
    <property type="nucleotide sequence ID" value="NZ_PDJH01000001.1"/>
</dbReference>
<evidence type="ECO:0000256" key="4">
    <source>
        <dbReference type="ARBA" id="ARBA00022475"/>
    </source>
</evidence>